<evidence type="ECO:0000259" key="9">
    <source>
        <dbReference type="PROSITE" id="PS50111"/>
    </source>
</evidence>
<dbReference type="FunFam" id="1.10.287.950:FF:000001">
    <property type="entry name" value="Methyl-accepting chemotaxis sensory transducer"/>
    <property type="match status" value="1"/>
</dbReference>
<gene>
    <name evidence="11" type="ORF">SAMN05216198_3118</name>
</gene>
<protein>
    <submittedName>
        <fullName evidence="11">Methyl-accepting chemotaxis protein</fullName>
    </submittedName>
</protein>
<feature type="transmembrane region" description="Helical" evidence="8">
    <location>
        <begin position="188"/>
        <end position="208"/>
    </location>
</feature>
<dbReference type="InterPro" id="IPR004089">
    <property type="entry name" value="MCPsignal_dom"/>
</dbReference>
<evidence type="ECO:0000256" key="2">
    <source>
        <dbReference type="ARBA" id="ARBA00022692"/>
    </source>
</evidence>
<dbReference type="Pfam" id="PF00015">
    <property type="entry name" value="MCPsignal"/>
    <property type="match status" value="1"/>
</dbReference>
<evidence type="ECO:0000256" key="6">
    <source>
        <dbReference type="ARBA" id="ARBA00029447"/>
    </source>
</evidence>
<dbReference type="GO" id="GO:0016020">
    <property type="term" value="C:membrane"/>
    <property type="evidence" value="ECO:0007669"/>
    <property type="project" value="UniProtKB-SubCell"/>
</dbReference>
<dbReference type="Pfam" id="PF00672">
    <property type="entry name" value="HAMP"/>
    <property type="match status" value="1"/>
</dbReference>
<dbReference type="CDD" id="cd06225">
    <property type="entry name" value="HAMP"/>
    <property type="match status" value="1"/>
</dbReference>
<dbReference type="GO" id="GO:0004888">
    <property type="term" value="F:transmembrane signaling receptor activity"/>
    <property type="evidence" value="ECO:0007669"/>
    <property type="project" value="InterPro"/>
</dbReference>
<evidence type="ECO:0000256" key="7">
    <source>
        <dbReference type="PROSITE-ProRule" id="PRU00284"/>
    </source>
</evidence>
<dbReference type="PROSITE" id="PS50885">
    <property type="entry name" value="HAMP"/>
    <property type="match status" value="1"/>
</dbReference>
<dbReference type="SMART" id="SM00283">
    <property type="entry name" value="MA"/>
    <property type="match status" value="1"/>
</dbReference>
<keyword evidence="3 8" id="KW-1133">Transmembrane helix</keyword>
<dbReference type="PANTHER" id="PTHR32089:SF119">
    <property type="entry name" value="METHYL-ACCEPTING CHEMOTAXIS PROTEIN CTPL"/>
    <property type="match status" value="1"/>
</dbReference>
<evidence type="ECO:0000313" key="12">
    <source>
        <dbReference type="Proteomes" id="UP000243426"/>
    </source>
</evidence>
<dbReference type="STRING" id="797277.SAMN05216198_3118"/>
<dbReference type="OrthoDB" id="49457at2"/>
<comment type="similarity">
    <text evidence="6">Belongs to the methyl-accepting chemotaxis (MCP) protein family.</text>
</comment>
<evidence type="ECO:0000259" key="10">
    <source>
        <dbReference type="PROSITE" id="PS50885"/>
    </source>
</evidence>
<evidence type="ECO:0000256" key="8">
    <source>
        <dbReference type="SAM" id="Phobius"/>
    </source>
</evidence>
<evidence type="ECO:0000256" key="3">
    <source>
        <dbReference type="ARBA" id="ARBA00022989"/>
    </source>
</evidence>
<dbReference type="AlphaFoldDB" id="A0A1H1W1D0"/>
<dbReference type="EMBL" id="LT629748">
    <property type="protein sequence ID" value="SDS90907.1"/>
    <property type="molecule type" value="Genomic_DNA"/>
</dbReference>
<dbReference type="PANTHER" id="PTHR32089">
    <property type="entry name" value="METHYL-ACCEPTING CHEMOTAXIS PROTEIN MCPB"/>
    <property type="match status" value="1"/>
</dbReference>
<dbReference type="SMART" id="SM00304">
    <property type="entry name" value="HAMP"/>
    <property type="match status" value="1"/>
</dbReference>
<dbReference type="InterPro" id="IPR004090">
    <property type="entry name" value="Chemotax_Me-accpt_rcpt"/>
</dbReference>
<dbReference type="PRINTS" id="PR00260">
    <property type="entry name" value="CHEMTRNSDUCR"/>
</dbReference>
<name>A0A1H1W1D0_9GAMM</name>
<keyword evidence="5 7" id="KW-0807">Transducer</keyword>
<keyword evidence="4 8" id="KW-0472">Membrane</keyword>
<comment type="subcellular location">
    <subcellularLocation>
        <location evidence="1">Membrane</location>
        <topology evidence="1">Multi-pass membrane protein</topology>
    </subcellularLocation>
</comment>
<proteinExistence type="inferred from homology"/>
<keyword evidence="2 8" id="KW-0812">Transmembrane</keyword>
<sequence>MIKNLSLNFKLAMAPAIAMLGLVLYVAYTSLQLSATDNRLESLEFQSYPTLEKADAVIFQFSRLPGLLNNAVAAGEQTILGEARQVLQEIATQQAALASLLQSQPQRLQDLQAWRQAVLAYSDNALSASEQLISGSASFDDLRSSLDRMASDLAQTQKLAAAFRSNAYQDFERTLAETRQNNAETTRLGIILSLGLLALVSLAAWTVIRSAMANIRGVIESLQAIASGDGDLTRRVNVEAHDEIGAMIHLFNGFLDTLQGTMRQVIEAASPLGHVSKELYRLTQSSEESAKSQQHHTNSISRDILTMTDRIQEVARRSKQASEEAGAASRQAVTARKHIGDLSTSVSDLGSSVMGAVQAMQQLEKETQEVGSVLTVIRSIAEQTNLLALNAAIEAARAGEQGRGFAVVADEVRNLAQKTAVSTAEIQQIIQRLQSSANTVLNVMHNNGEKSRESIERSVEATQLLDTIARTVIQIDELNAGIAQFTQEQIGLSSSIQQETQVLQQDAQATAHGAGATARLGEQLVGTGDNLRSATAQFRT</sequence>
<keyword evidence="12" id="KW-1185">Reference proteome</keyword>
<reference evidence="12" key="1">
    <citation type="submission" date="2016-10" db="EMBL/GenBank/DDBJ databases">
        <authorList>
            <person name="Varghese N."/>
            <person name="Submissions S."/>
        </authorList>
    </citation>
    <scope>NUCLEOTIDE SEQUENCE [LARGE SCALE GENOMIC DNA]</scope>
    <source>
        <strain evidence="12">2SM5</strain>
    </source>
</reference>
<dbReference type="InterPro" id="IPR003660">
    <property type="entry name" value="HAMP_dom"/>
</dbReference>
<feature type="domain" description="HAMP" evidence="10">
    <location>
        <begin position="209"/>
        <end position="263"/>
    </location>
</feature>
<organism evidence="11 12">
    <name type="scientific">Halopseudomonas litoralis</name>
    <dbReference type="NCBI Taxonomy" id="797277"/>
    <lineage>
        <taxon>Bacteria</taxon>
        <taxon>Pseudomonadati</taxon>
        <taxon>Pseudomonadota</taxon>
        <taxon>Gammaproteobacteria</taxon>
        <taxon>Pseudomonadales</taxon>
        <taxon>Pseudomonadaceae</taxon>
        <taxon>Halopseudomonas</taxon>
    </lineage>
</organism>
<evidence type="ECO:0000313" key="11">
    <source>
        <dbReference type="EMBL" id="SDS90907.1"/>
    </source>
</evidence>
<evidence type="ECO:0000256" key="4">
    <source>
        <dbReference type="ARBA" id="ARBA00023136"/>
    </source>
</evidence>
<evidence type="ECO:0000256" key="5">
    <source>
        <dbReference type="ARBA" id="ARBA00023224"/>
    </source>
</evidence>
<dbReference type="GO" id="GO:0007165">
    <property type="term" value="P:signal transduction"/>
    <property type="evidence" value="ECO:0007669"/>
    <property type="project" value="UniProtKB-KW"/>
</dbReference>
<evidence type="ECO:0000256" key="1">
    <source>
        <dbReference type="ARBA" id="ARBA00004141"/>
    </source>
</evidence>
<accession>A0A1H1W1D0</accession>
<dbReference type="GO" id="GO:0006935">
    <property type="term" value="P:chemotaxis"/>
    <property type="evidence" value="ECO:0007669"/>
    <property type="project" value="InterPro"/>
</dbReference>
<feature type="domain" description="Methyl-accepting transducer" evidence="9">
    <location>
        <begin position="268"/>
        <end position="504"/>
    </location>
</feature>
<dbReference type="Proteomes" id="UP000243426">
    <property type="component" value="Chromosome I"/>
</dbReference>
<dbReference type="Gene3D" id="1.10.287.950">
    <property type="entry name" value="Methyl-accepting chemotaxis protein"/>
    <property type="match status" value="1"/>
</dbReference>
<dbReference type="RefSeq" id="WP_090274837.1">
    <property type="nucleotide sequence ID" value="NZ_LT629748.1"/>
</dbReference>
<dbReference type="SUPFAM" id="SSF58104">
    <property type="entry name" value="Methyl-accepting chemotaxis protein (MCP) signaling domain"/>
    <property type="match status" value="1"/>
</dbReference>
<dbReference type="PROSITE" id="PS50111">
    <property type="entry name" value="CHEMOTAXIS_TRANSDUC_2"/>
    <property type="match status" value="1"/>
</dbReference>
<feature type="transmembrane region" description="Helical" evidence="8">
    <location>
        <begin position="12"/>
        <end position="31"/>
    </location>
</feature>